<gene>
    <name evidence="1" type="ORF">NCTC10821_04344</name>
</gene>
<dbReference type="AlphaFoldDB" id="A0A378TJH2"/>
<evidence type="ECO:0000313" key="1">
    <source>
        <dbReference type="EMBL" id="STZ60800.1"/>
    </source>
</evidence>
<proteinExistence type="predicted"/>
<organism evidence="1 2">
    <name type="scientific">Mycolicibacterium tokaiense</name>
    <dbReference type="NCBI Taxonomy" id="39695"/>
    <lineage>
        <taxon>Bacteria</taxon>
        <taxon>Bacillati</taxon>
        <taxon>Actinomycetota</taxon>
        <taxon>Actinomycetes</taxon>
        <taxon>Mycobacteriales</taxon>
        <taxon>Mycobacteriaceae</taxon>
        <taxon>Mycolicibacterium</taxon>
    </lineage>
</organism>
<dbReference type="RefSeq" id="WP_163907851.1">
    <property type="nucleotide sequence ID" value="NZ_AP022600.1"/>
</dbReference>
<accession>A0A378TJH2</accession>
<keyword evidence="2" id="KW-1185">Reference proteome</keyword>
<protein>
    <submittedName>
        <fullName evidence="1">Uncharacterized protein</fullName>
    </submittedName>
</protein>
<name>A0A378TJH2_9MYCO</name>
<dbReference type="Proteomes" id="UP000254978">
    <property type="component" value="Unassembled WGS sequence"/>
</dbReference>
<reference evidence="1 2" key="1">
    <citation type="submission" date="2018-06" db="EMBL/GenBank/DDBJ databases">
        <authorList>
            <consortium name="Pathogen Informatics"/>
            <person name="Doyle S."/>
        </authorList>
    </citation>
    <scope>NUCLEOTIDE SEQUENCE [LARGE SCALE GENOMIC DNA]</scope>
    <source>
        <strain evidence="1 2">NCTC10821</strain>
    </source>
</reference>
<sequence>MDPAEIAITAGQLRGVVGAIERCELEATTQQAAYLSGAADALEALTEG</sequence>
<dbReference type="EMBL" id="UGQT01000001">
    <property type="protein sequence ID" value="STZ60800.1"/>
    <property type="molecule type" value="Genomic_DNA"/>
</dbReference>
<evidence type="ECO:0000313" key="2">
    <source>
        <dbReference type="Proteomes" id="UP000254978"/>
    </source>
</evidence>